<feature type="compositionally biased region" description="Basic and acidic residues" evidence="1">
    <location>
        <begin position="117"/>
        <end position="132"/>
    </location>
</feature>
<dbReference type="Proteomes" id="UP000765509">
    <property type="component" value="Unassembled WGS sequence"/>
</dbReference>
<gene>
    <name evidence="2" type="ORF">O181_067132</name>
</gene>
<accession>A0A9Q3F073</accession>
<dbReference type="AlphaFoldDB" id="A0A9Q3F073"/>
<organism evidence="2 3">
    <name type="scientific">Austropuccinia psidii MF-1</name>
    <dbReference type="NCBI Taxonomy" id="1389203"/>
    <lineage>
        <taxon>Eukaryota</taxon>
        <taxon>Fungi</taxon>
        <taxon>Dikarya</taxon>
        <taxon>Basidiomycota</taxon>
        <taxon>Pucciniomycotina</taxon>
        <taxon>Pucciniomycetes</taxon>
        <taxon>Pucciniales</taxon>
        <taxon>Sphaerophragmiaceae</taxon>
        <taxon>Austropuccinia</taxon>
    </lineage>
</organism>
<feature type="compositionally biased region" description="Basic and acidic residues" evidence="1">
    <location>
        <begin position="147"/>
        <end position="159"/>
    </location>
</feature>
<feature type="compositionally biased region" description="Polar residues" evidence="1">
    <location>
        <begin position="107"/>
        <end position="116"/>
    </location>
</feature>
<protein>
    <submittedName>
        <fullName evidence="2">Uncharacterized protein</fullName>
    </submittedName>
</protein>
<evidence type="ECO:0000313" key="3">
    <source>
        <dbReference type="Proteomes" id="UP000765509"/>
    </source>
</evidence>
<evidence type="ECO:0000313" key="2">
    <source>
        <dbReference type="EMBL" id="MBW0527417.1"/>
    </source>
</evidence>
<evidence type="ECO:0000256" key="1">
    <source>
        <dbReference type="SAM" id="MobiDB-lite"/>
    </source>
</evidence>
<reference evidence="2" key="1">
    <citation type="submission" date="2021-03" db="EMBL/GenBank/DDBJ databases">
        <title>Draft genome sequence of rust myrtle Austropuccinia psidii MF-1, a brazilian biotype.</title>
        <authorList>
            <person name="Quecine M.C."/>
            <person name="Pachon D.M.R."/>
            <person name="Bonatelli M.L."/>
            <person name="Correr F.H."/>
            <person name="Franceschini L.M."/>
            <person name="Leite T.F."/>
            <person name="Margarido G.R.A."/>
            <person name="Almeida C.A."/>
            <person name="Ferrarezi J.A."/>
            <person name="Labate C.A."/>
        </authorList>
    </citation>
    <scope>NUCLEOTIDE SEQUENCE</scope>
    <source>
        <strain evidence="2">MF-1</strain>
    </source>
</reference>
<dbReference type="EMBL" id="AVOT02033515">
    <property type="protein sequence ID" value="MBW0527417.1"/>
    <property type="molecule type" value="Genomic_DNA"/>
</dbReference>
<keyword evidence="3" id="KW-1185">Reference proteome</keyword>
<name>A0A9Q3F073_9BASI</name>
<sequence length="173" mass="20346">MQDKDITHQNLQNSKIGIRKSEQDLSKELIQESEYPQHLKAFNPNSKVKKQIQPVNKVIKQVMTAEKEIDITKNEDLIKLKPQDFTNTRNPIEQHIMENKSEPNEIYRSNSINHSTNAKEEDSPTPHYHSDKYNPNLNLETNYFSLDKAKESQMNKNEEINEEISNRQQKQDK</sequence>
<feature type="region of interest" description="Disordered" evidence="1">
    <location>
        <begin position="98"/>
        <end position="173"/>
    </location>
</feature>
<feature type="compositionally biased region" description="Polar residues" evidence="1">
    <location>
        <begin position="133"/>
        <end position="144"/>
    </location>
</feature>
<proteinExistence type="predicted"/>
<comment type="caution">
    <text evidence="2">The sequence shown here is derived from an EMBL/GenBank/DDBJ whole genome shotgun (WGS) entry which is preliminary data.</text>
</comment>